<dbReference type="InterPro" id="IPR056798">
    <property type="entry name" value="ADH_Fe_C"/>
</dbReference>
<dbReference type="Gene3D" id="1.20.1090.10">
    <property type="entry name" value="Dehydroquinate synthase-like - alpha domain"/>
    <property type="match status" value="1"/>
</dbReference>
<keyword evidence="8" id="KW-1185">Reference proteome</keyword>
<evidence type="ECO:0000313" key="7">
    <source>
        <dbReference type="EMBL" id="UTW13836.1"/>
    </source>
</evidence>
<evidence type="ECO:0000256" key="4">
    <source>
        <dbReference type="ARBA" id="ARBA00023027"/>
    </source>
</evidence>
<keyword evidence="3" id="KW-0560">Oxidoreductase</keyword>
<evidence type="ECO:0000259" key="5">
    <source>
        <dbReference type="Pfam" id="PF00465"/>
    </source>
</evidence>
<evidence type="ECO:0000256" key="3">
    <source>
        <dbReference type="ARBA" id="ARBA00023002"/>
    </source>
</evidence>
<dbReference type="Proteomes" id="UP001058461">
    <property type="component" value="Chromosome"/>
</dbReference>
<gene>
    <name evidence="7" type="ORF">KDW95_09445</name>
</gene>
<feature type="domain" description="Alcohol dehydrogenase iron-type/glycerol dehydrogenase GldA" evidence="5">
    <location>
        <begin position="28"/>
        <end position="198"/>
    </location>
</feature>
<dbReference type="PROSITE" id="PS00060">
    <property type="entry name" value="ADH_IRON_2"/>
    <property type="match status" value="1"/>
</dbReference>
<protein>
    <submittedName>
        <fullName evidence="7">Iron-containing alcohol dehydrogenase</fullName>
    </submittedName>
</protein>
<dbReference type="SUPFAM" id="SSF56796">
    <property type="entry name" value="Dehydroquinate synthase-like"/>
    <property type="match status" value="1"/>
</dbReference>
<dbReference type="CDD" id="cd08183">
    <property type="entry name" value="Fe-ADH-like"/>
    <property type="match status" value="1"/>
</dbReference>
<reference evidence="7" key="1">
    <citation type="submission" date="2021-04" db="EMBL/GenBank/DDBJ databases">
        <title>Oceanospirillales bacteria with DddD are important DMSP degraders in coastal seawater.</title>
        <authorList>
            <person name="Liu J."/>
        </authorList>
    </citation>
    <scope>NUCLEOTIDE SEQUENCE</scope>
    <source>
        <strain evidence="7">D13-1</strain>
    </source>
</reference>
<keyword evidence="4" id="KW-0520">NAD</keyword>
<dbReference type="PANTHER" id="PTHR11496">
    <property type="entry name" value="ALCOHOL DEHYDROGENASE"/>
    <property type="match status" value="1"/>
</dbReference>
<organism evidence="7 8">
    <name type="scientific">Marinobacterium rhizophilum</name>
    <dbReference type="NCBI Taxonomy" id="420402"/>
    <lineage>
        <taxon>Bacteria</taxon>
        <taxon>Pseudomonadati</taxon>
        <taxon>Pseudomonadota</taxon>
        <taxon>Gammaproteobacteria</taxon>
        <taxon>Oceanospirillales</taxon>
        <taxon>Oceanospirillaceae</taxon>
        <taxon>Marinobacterium</taxon>
    </lineage>
</organism>
<sequence>MNMGTTESAAPGTGALSVGPFGVAALPRIIFGAGSFDQLTDVLASLGTRVLIVTGGRSFVGSERWAQLQGRLKDAGLGWVQVSIAGEPSPEQVDEVVGQYGDYGIDMVLGIGGGSALDAAKAIAGLLPVQHSVMEYLEGVGPELPYRGPSLPLVAVPTTAGTGSEMTKNAVLTRHGTGGFKKSFRDEKLLPRVALVDPDLLHSCPPQVLMANAMDALTQLLESYVSTRASAFTDALAQSGIKAFAAGFDPLGATPVRDPGQLAYAAMLSGICLAQAGLGSVHGMASPLGACFPIPHGVACGTLLAMATAMNIAALRERAPTSQALAKYARVAGWLGVEEDSIEAGCDALVGLLDSWIEACELPRLSAFGMTEADLPGVIAGSGGNSMKTNPIVLSDNEIRQALLARL</sequence>
<evidence type="ECO:0000313" key="8">
    <source>
        <dbReference type="Proteomes" id="UP001058461"/>
    </source>
</evidence>
<dbReference type="InterPro" id="IPR018211">
    <property type="entry name" value="ADH_Fe_CS"/>
</dbReference>
<dbReference type="PANTHER" id="PTHR11496:SF102">
    <property type="entry name" value="ALCOHOL DEHYDROGENASE 4"/>
    <property type="match status" value="1"/>
</dbReference>
<dbReference type="Pfam" id="PF25137">
    <property type="entry name" value="ADH_Fe_C"/>
    <property type="match status" value="1"/>
</dbReference>
<comment type="similarity">
    <text evidence="2">Belongs to the iron-containing alcohol dehydrogenase family.</text>
</comment>
<dbReference type="Gene3D" id="3.40.50.1970">
    <property type="match status" value="1"/>
</dbReference>
<evidence type="ECO:0000259" key="6">
    <source>
        <dbReference type="Pfam" id="PF25137"/>
    </source>
</evidence>
<dbReference type="InterPro" id="IPR001670">
    <property type="entry name" value="ADH_Fe/GldA"/>
</dbReference>
<dbReference type="Pfam" id="PF00465">
    <property type="entry name" value="Fe-ADH"/>
    <property type="match status" value="1"/>
</dbReference>
<accession>A0ABY5HSB5</accession>
<comment type="cofactor">
    <cofactor evidence="1">
        <name>Fe cation</name>
        <dbReference type="ChEBI" id="CHEBI:24875"/>
    </cofactor>
</comment>
<evidence type="ECO:0000256" key="2">
    <source>
        <dbReference type="ARBA" id="ARBA00007358"/>
    </source>
</evidence>
<feature type="domain" description="Fe-containing alcohol dehydrogenase-like C-terminal" evidence="6">
    <location>
        <begin position="211"/>
        <end position="403"/>
    </location>
</feature>
<evidence type="ECO:0000256" key="1">
    <source>
        <dbReference type="ARBA" id="ARBA00001962"/>
    </source>
</evidence>
<proteinExistence type="inferred from homology"/>
<dbReference type="EMBL" id="CP073347">
    <property type="protein sequence ID" value="UTW13836.1"/>
    <property type="molecule type" value="Genomic_DNA"/>
</dbReference>
<name>A0ABY5HSB5_9GAMM</name>
<dbReference type="InterPro" id="IPR039697">
    <property type="entry name" value="Alcohol_dehydrogenase_Fe"/>
</dbReference>